<accession>A0A1B8Y397</accession>
<reference evidence="2" key="1">
    <citation type="submission" date="2009-11" db="EMBL/GenBank/DDBJ databases">
        <authorList>
            <consortium name="US DOE Joint Genome Institute (JGI-PGF)"/>
            <person name="Ottilar R."/>
            <person name="Schmutz J."/>
            <person name="Salamov A."/>
            <person name="Cheng J.F."/>
            <person name="Lucas S."/>
            <person name="Pitluck S."/>
            <person name="Gundlach H."/>
            <person name="Guo Y."/>
            <person name="Haberer G."/>
            <person name="Nasrallah J."/>
            <person name="Mayer K.F.X."/>
            <person name="van de Peer Y."/>
            <person name="Weigel D."/>
            <person name="Grigoriev I.V."/>
        </authorList>
    </citation>
    <scope>NUCLEOTIDE SEQUENCE</scope>
    <source>
        <strain evidence="2">Nigerian</strain>
    </source>
</reference>
<organism evidence="2">
    <name type="scientific">Xenopus tropicalis</name>
    <name type="common">Western clawed frog</name>
    <name type="synonym">Silurana tropicalis</name>
    <dbReference type="NCBI Taxonomy" id="8364"/>
    <lineage>
        <taxon>Eukaryota</taxon>
        <taxon>Metazoa</taxon>
        <taxon>Chordata</taxon>
        <taxon>Craniata</taxon>
        <taxon>Vertebrata</taxon>
        <taxon>Euteleostomi</taxon>
        <taxon>Amphibia</taxon>
        <taxon>Batrachia</taxon>
        <taxon>Anura</taxon>
        <taxon>Pipoidea</taxon>
        <taxon>Pipidae</taxon>
        <taxon>Xenopodinae</taxon>
        <taxon>Xenopus</taxon>
        <taxon>Silurana</taxon>
    </lineage>
</organism>
<dbReference type="AlphaFoldDB" id="A0A1B8Y397"/>
<reference evidence="2" key="3">
    <citation type="submission" date="2016-05" db="EMBL/GenBank/DDBJ databases">
        <title>WGS assembly of Xenopus tropicalis.</title>
        <authorList>
            <person name="Sessions A."/>
            <person name="Jenkins J."/>
            <person name="Mitros T."/>
            <person name="Lyons J.T."/>
            <person name="Dichmann D.S."/>
            <person name="Robert J."/>
            <person name="Harland R.M."/>
            <person name="Rokhsar D.S."/>
        </authorList>
    </citation>
    <scope>NUCLEOTIDE SEQUENCE</scope>
    <source>
        <strain evidence="2">Nigerian</strain>
    </source>
</reference>
<dbReference type="EMBL" id="KV460499">
    <property type="protein sequence ID" value="OCA17409.1"/>
    <property type="molecule type" value="Genomic_DNA"/>
</dbReference>
<gene>
    <name evidence="2" type="ORF">XENTR_v90027164mg</name>
</gene>
<evidence type="ECO:0000256" key="1">
    <source>
        <dbReference type="SAM" id="MobiDB-lite"/>
    </source>
</evidence>
<proteinExistence type="predicted"/>
<reference evidence="2" key="2">
    <citation type="journal article" date="2010" name="Science">
        <title>The genome of the Western clawed frog Xenopus tropicalis.</title>
        <authorList>
            <person name="Hellsten U."/>
            <person name="Harland R.M."/>
            <person name="Gilchrist M.J."/>
            <person name="Hendrix D."/>
            <person name="Jurka J."/>
            <person name="Kapitonov V."/>
            <person name="Ovcharenko I."/>
            <person name="Putnam N.H."/>
            <person name="Shu S."/>
            <person name="Taher L."/>
            <person name="Blitz I.L."/>
            <person name="Blumberg B."/>
            <person name="Dichmann D.S."/>
            <person name="Dubchak I."/>
            <person name="Amaya E."/>
            <person name="Detter J.C."/>
            <person name="Fletcher R."/>
            <person name="Gerhard D.S."/>
            <person name="Goodstein D."/>
            <person name="Graves T."/>
            <person name="Grigoriev I.V."/>
            <person name="Grimwood J."/>
            <person name="Kawashima T."/>
            <person name="Lindquist E."/>
            <person name="Lucas S.M."/>
            <person name="Mead P.E."/>
            <person name="Mitros T."/>
            <person name="Ogino H."/>
            <person name="Ohta Y."/>
            <person name="Poliakov A.V."/>
            <person name="Pollet N."/>
            <person name="Robert J."/>
            <person name="Salamov A."/>
            <person name="Sater A.K."/>
            <person name="Schmutz J."/>
            <person name="Terry A."/>
            <person name="Vize P.D."/>
            <person name="Warren W.C."/>
            <person name="Wells D."/>
            <person name="Wills A."/>
            <person name="Wilson R.K."/>
            <person name="Zimmerman L.B."/>
            <person name="Zorn A.M."/>
            <person name="Grainger R."/>
            <person name="Grammer T."/>
            <person name="Khokha M.K."/>
            <person name="Richardson P.M."/>
            <person name="Rokhsar D.S."/>
        </authorList>
    </citation>
    <scope>NUCLEOTIDE SEQUENCE [LARGE SCALE GENOMIC DNA]</scope>
    <source>
        <strain evidence="2">Nigerian</strain>
    </source>
</reference>
<protein>
    <submittedName>
        <fullName evidence="2">Uncharacterized protein</fullName>
    </submittedName>
</protein>
<name>A0A1B8Y397_XENTR</name>
<sequence>MGDTEYETVKSMEAEHLLLWPLGIITLRAGATYTVSPPQAGSARTRPDEEFLAPAGSREDGSALSASVGTPCV</sequence>
<feature type="compositionally biased region" description="Polar residues" evidence="1">
    <location>
        <begin position="64"/>
        <end position="73"/>
    </location>
</feature>
<feature type="region of interest" description="Disordered" evidence="1">
    <location>
        <begin position="52"/>
        <end position="73"/>
    </location>
</feature>
<evidence type="ECO:0000313" key="2">
    <source>
        <dbReference type="EMBL" id="OCA17409.1"/>
    </source>
</evidence>